<accession>A0A1R0H0X2</accession>
<dbReference type="Proteomes" id="UP000187455">
    <property type="component" value="Unassembled WGS sequence"/>
</dbReference>
<protein>
    <submittedName>
        <fullName evidence="1">Uncharacterized protein</fullName>
    </submittedName>
</protein>
<gene>
    <name evidence="1" type="ORF">AYI68_g3094</name>
</gene>
<evidence type="ECO:0000313" key="1">
    <source>
        <dbReference type="EMBL" id="OLY82775.1"/>
    </source>
</evidence>
<evidence type="ECO:0000313" key="2">
    <source>
        <dbReference type="Proteomes" id="UP000187455"/>
    </source>
</evidence>
<keyword evidence="2" id="KW-1185">Reference proteome</keyword>
<proteinExistence type="predicted"/>
<dbReference type="AlphaFoldDB" id="A0A1R0H0X2"/>
<comment type="caution">
    <text evidence="1">The sequence shown here is derived from an EMBL/GenBank/DDBJ whole genome shotgun (WGS) entry which is preliminary data.</text>
</comment>
<dbReference type="EMBL" id="LSSL01001251">
    <property type="protein sequence ID" value="OLY82775.1"/>
    <property type="molecule type" value="Genomic_DNA"/>
</dbReference>
<organism evidence="1 2">
    <name type="scientific">Smittium mucronatum</name>
    <dbReference type="NCBI Taxonomy" id="133383"/>
    <lineage>
        <taxon>Eukaryota</taxon>
        <taxon>Fungi</taxon>
        <taxon>Fungi incertae sedis</taxon>
        <taxon>Zoopagomycota</taxon>
        <taxon>Kickxellomycotina</taxon>
        <taxon>Harpellomycetes</taxon>
        <taxon>Harpellales</taxon>
        <taxon>Legeriomycetaceae</taxon>
        <taxon>Smittium</taxon>
    </lineage>
</organism>
<sequence>MSAISMRIQGVPIKDTIFRIIPKPINLHKNSKSSVDKKKLSEAIPIDYPPWNFHKLVNNVYEGPILEDTRPQKRCNSFGQEAENPFKKPV</sequence>
<reference evidence="1 2" key="1">
    <citation type="journal article" date="2016" name="Mol. Biol. Evol.">
        <title>Genome-Wide Survey of Gut Fungi (Harpellales) Reveals the First Horizontally Transferred Ubiquitin Gene from a Mosquito Host.</title>
        <authorList>
            <person name="Wang Y."/>
            <person name="White M.M."/>
            <person name="Kvist S."/>
            <person name="Moncalvo J.M."/>
        </authorList>
    </citation>
    <scope>NUCLEOTIDE SEQUENCE [LARGE SCALE GENOMIC DNA]</scope>
    <source>
        <strain evidence="1 2">ALG-7-W6</strain>
    </source>
</reference>
<name>A0A1R0H0X2_9FUNG</name>